<dbReference type="InterPro" id="IPR036866">
    <property type="entry name" value="RibonucZ/Hydroxyglut_hydro"/>
</dbReference>
<organism evidence="2 3">
    <name type="scientific">Fusarium torreyae</name>
    <dbReference type="NCBI Taxonomy" id="1237075"/>
    <lineage>
        <taxon>Eukaryota</taxon>
        <taxon>Fungi</taxon>
        <taxon>Dikarya</taxon>
        <taxon>Ascomycota</taxon>
        <taxon>Pezizomycotina</taxon>
        <taxon>Sordariomycetes</taxon>
        <taxon>Hypocreomycetidae</taxon>
        <taxon>Hypocreales</taxon>
        <taxon>Nectriaceae</taxon>
        <taxon>Fusarium</taxon>
    </lineage>
</organism>
<dbReference type="Proteomes" id="UP001152049">
    <property type="component" value="Unassembled WGS sequence"/>
</dbReference>
<evidence type="ECO:0000313" key="2">
    <source>
        <dbReference type="EMBL" id="KAJ4245781.1"/>
    </source>
</evidence>
<sequence>MSEAPTLEFFGMSHHEFPPEKRGICLHFQGATTFRVKAKGLTIFHDTWLDKPRLLPRYLELDDITEADYIIISHAHFDHLPGADRLAIRTGAIVIANGEAINVLRKAGVPESQLISVAGGERVPLFNKDVLKEATDGTCDVVPGPPGSPARPHPSLATLAVHVWPSLHCLMPGQHLSDIPAVFDTGRVYTGEASQFECQLDITHNMTHGLLRLHEIMPADKMDDKLQAIADYMKDRKRNVMSGYDGGQLLFNLIIDDKAILFNTHLGAYDGILQCIEPRPEVAVLGIAGRANHNGRPFNGSAAEFASKQLHWLGKPRRVIWALHDERHDVPLNFLSYN</sequence>
<proteinExistence type="predicted"/>
<dbReference type="SUPFAM" id="SSF56281">
    <property type="entry name" value="Metallo-hydrolase/oxidoreductase"/>
    <property type="match status" value="1"/>
</dbReference>
<evidence type="ECO:0000259" key="1">
    <source>
        <dbReference type="Pfam" id="PF12706"/>
    </source>
</evidence>
<keyword evidence="3" id="KW-1185">Reference proteome</keyword>
<dbReference type="AlphaFoldDB" id="A0A9W8V9Z8"/>
<dbReference type="OrthoDB" id="4311043at2759"/>
<feature type="domain" description="Metallo-beta-lactamase" evidence="1">
    <location>
        <begin position="46"/>
        <end position="129"/>
    </location>
</feature>
<dbReference type="Pfam" id="PF12706">
    <property type="entry name" value="Lactamase_B_2"/>
    <property type="match status" value="1"/>
</dbReference>
<dbReference type="InterPro" id="IPR001279">
    <property type="entry name" value="Metallo-B-lactamas"/>
</dbReference>
<accession>A0A9W8V9Z8</accession>
<dbReference type="PANTHER" id="PTHR43546">
    <property type="entry name" value="UPF0173 METAL-DEPENDENT HYDROLASE MJ1163-RELATED"/>
    <property type="match status" value="1"/>
</dbReference>
<comment type="caution">
    <text evidence="2">The sequence shown here is derived from an EMBL/GenBank/DDBJ whole genome shotgun (WGS) entry which is preliminary data.</text>
</comment>
<name>A0A9W8V9Z8_9HYPO</name>
<reference evidence="2" key="1">
    <citation type="submission" date="2022-09" db="EMBL/GenBank/DDBJ databases">
        <title>Fusarium specimens isolated from Avocado Roots.</title>
        <authorList>
            <person name="Stajich J."/>
            <person name="Roper C."/>
            <person name="Heimlech-Rivalta G."/>
        </authorList>
    </citation>
    <scope>NUCLEOTIDE SEQUENCE</scope>
    <source>
        <strain evidence="2">CF00136</strain>
    </source>
</reference>
<protein>
    <recommendedName>
        <fullName evidence="1">Metallo-beta-lactamase domain-containing protein</fullName>
    </recommendedName>
</protein>
<dbReference type="InterPro" id="IPR050114">
    <property type="entry name" value="UPF0173_UPF0282_UlaG_hydrolase"/>
</dbReference>
<dbReference type="Gene3D" id="3.60.15.10">
    <property type="entry name" value="Ribonuclease Z/Hydroxyacylglutathione hydrolase-like"/>
    <property type="match status" value="1"/>
</dbReference>
<evidence type="ECO:0000313" key="3">
    <source>
        <dbReference type="Proteomes" id="UP001152049"/>
    </source>
</evidence>
<gene>
    <name evidence="2" type="ORF">NW762_013905</name>
</gene>
<dbReference type="EMBL" id="JAOQAZ010000045">
    <property type="protein sequence ID" value="KAJ4245781.1"/>
    <property type="molecule type" value="Genomic_DNA"/>
</dbReference>
<dbReference type="PANTHER" id="PTHR43546:SF3">
    <property type="entry name" value="UPF0173 METAL-DEPENDENT HYDROLASE MJ1163"/>
    <property type="match status" value="1"/>
</dbReference>